<name>A0A2G9UXT9_TELCI</name>
<evidence type="ECO:0000313" key="3">
    <source>
        <dbReference type="EMBL" id="PIO75068.1"/>
    </source>
</evidence>
<sequence>MYVPSKWSAKYDRGGGPCHGCDERTLRHDSGLYSSLRARRLFVNLMHVLSFIAVAFNAFAIYCILCKSPKQMGAYKWYLLIYQLSSTLFDFVYMFFTLPVIFFPVPMGYPASWIAQWLSISGHTAVALVVTTCLCLVASIVMLFVYRCHIIIPAHHMLKANDNGYIYASVAIFVFHLLSCPVGIAGIAPDQMMAKKWCLEVSIPTVCMFVPIVTLMYIFGTTNDTKRAVTIDECLVFTIWATWGVATNKKLQNVVHPIPPMSDHASDVSDSNKEKFVTFRMRHEDPYRFTIAYTDEDSDQIYEQFMQKIAEIGRPVGKLYWVDHGDQMLISNARDLRNAMDCSGRLNLHVTATDADTAAAGNEKSSRRHHRHHRRHPPGCKLEGARNP</sequence>
<dbReference type="OrthoDB" id="5865150at2759"/>
<feature type="compositionally biased region" description="Basic residues" evidence="1">
    <location>
        <begin position="366"/>
        <end position="378"/>
    </location>
</feature>
<proteinExistence type="predicted"/>
<dbReference type="AlphaFoldDB" id="A0A2G9UXT9"/>
<keyword evidence="2" id="KW-1133">Transmembrane helix</keyword>
<keyword evidence="2" id="KW-0472">Membrane</keyword>
<feature type="transmembrane region" description="Helical" evidence="2">
    <location>
        <begin position="201"/>
        <end position="219"/>
    </location>
</feature>
<evidence type="ECO:0000256" key="1">
    <source>
        <dbReference type="SAM" id="MobiDB-lite"/>
    </source>
</evidence>
<dbReference type="InterPro" id="IPR019422">
    <property type="entry name" value="7TM_GPCR_serpentine_rcpt_Srh"/>
</dbReference>
<dbReference type="InterPro" id="IPR035127">
    <property type="entry name" value="SL4P"/>
</dbReference>
<reference evidence="3 4" key="1">
    <citation type="submission" date="2015-09" db="EMBL/GenBank/DDBJ databases">
        <title>Draft genome of the parasitic nematode Teladorsagia circumcincta isolate WARC Sus (inbred).</title>
        <authorList>
            <person name="Mitreva M."/>
        </authorList>
    </citation>
    <scope>NUCLEOTIDE SEQUENCE [LARGE SCALE GENOMIC DNA]</scope>
    <source>
        <strain evidence="3 4">S</strain>
    </source>
</reference>
<keyword evidence="4" id="KW-1185">Reference proteome</keyword>
<protein>
    <submittedName>
        <fullName evidence="3">7TM chemoreceptor</fullName>
    </submittedName>
</protein>
<accession>A0A2G9UXT9</accession>
<keyword evidence="3" id="KW-0675">Receptor</keyword>
<evidence type="ECO:0000313" key="4">
    <source>
        <dbReference type="Proteomes" id="UP000230423"/>
    </source>
</evidence>
<feature type="region of interest" description="Disordered" evidence="1">
    <location>
        <begin position="355"/>
        <end position="388"/>
    </location>
</feature>
<keyword evidence="2" id="KW-0812">Transmembrane</keyword>
<feature type="transmembrane region" description="Helical" evidence="2">
    <location>
        <begin position="166"/>
        <end position="189"/>
    </location>
</feature>
<dbReference type="PANTHER" id="PTHR46891">
    <property type="entry name" value="SERPENTINE RECEPTOR, CLASS H-RELATED"/>
    <property type="match status" value="1"/>
</dbReference>
<evidence type="ECO:0000256" key="2">
    <source>
        <dbReference type="SAM" id="Phobius"/>
    </source>
</evidence>
<feature type="transmembrane region" description="Helical" evidence="2">
    <location>
        <begin position="41"/>
        <end position="65"/>
    </location>
</feature>
<dbReference type="Pfam" id="PF10318">
    <property type="entry name" value="7TM_GPCR_Srh"/>
    <property type="match status" value="1"/>
</dbReference>
<dbReference type="EMBL" id="KZ345185">
    <property type="protein sequence ID" value="PIO75068.1"/>
    <property type="molecule type" value="Genomic_DNA"/>
</dbReference>
<gene>
    <name evidence="3" type="ORF">TELCIR_02911</name>
</gene>
<organism evidence="3 4">
    <name type="scientific">Teladorsagia circumcincta</name>
    <name type="common">Brown stomach worm</name>
    <name type="synonym">Ostertagia circumcincta</name>
    <dbReference type="NCBI Taxonomy" id="45464"/>
    <lineage>
        <taxon>Eukaryota</taxon>
        <taxon>Metazoa</taxon>
        <taxon>Ecdysozoa</taxon>
        <taxon>Nematoda</taxon>
        <taxon>Chromadorea</taxon>
        <taxon>Rhabditida</taxon>
        <taxon>Rhabditina</taxon>
        <taxon>Rhabditomorpha</taxon>
        <taxon>Strongyloidea</taxon>
        <taxon>Trichostrongylidae</taxon>
        <taxon>Teladorsagia</taxon>
    </lineage>
</organism>
<feature type="transmembrane region" description="Helical" evidence="2">
    <location>
        <begin position="77"/>
        <end position="105"/>
    </location>
</feature>
<feature type="transmembrane region" description="Helical" evidence="2">
    <location>
        <begin position="125"/>
        <end position="146"/>
    </location>
</feature>
<dbReference type="Pfam" id="PF17618">
    <property type="entry name" value="SL4P"/>
    <property type="match status" value="1"/>
</dbReference>
<dbReference type="Proteomes" id="UP000230423">
    <property type="component" value="Unassembled WGS sequence"/>
</dbReference>